<dbReference type="EMBL" id="SRYW01000014">
    <property type="protein sequence ID" value="TGY32708.1"/>
    <property type="molecule type" value="Genomic_DNA"/>
</dbReference>
<dbReference type="InterPro" id="IPR012429">
    <property type="entry name" value="HGSNAT_cat"/>
</dbReference>
<dbReference type="AlphaFoldDB" id="A0A4S2CUV7"/>
<feature type="transmembrane region" description="Helical" evidence="1">
    <location>
        <begin position="316"/>
        <end position="338"/>
    </location>
</feature>
<name>A0A4S2CUV7_STEMA</name>
<dbReference type="OrthoDB" id="508112at2"/>
<feature type="transmembrane region" description="Helical" evidence="1">
    <location>
        <begin position="159"/>
        <end position="178"/>
    </location>
</feature>
<feature type="transmembrane region" description="Helical" evidence="1">
    <location>
        <begin position="68"/>
        <end position="88"/>
    </location>
</feature>
<accession>A0A4S2CUV7</accession>
<dbReference type="Pfam" id="PF07786">
    <property type="entry name" value="HGSNAT_cat"/>
    <property type="match status" value="1"/>
</dbReference>
<feature type="transmembrane region" description="Helical" evidence="1">
    <location>
        <begin position="108"/>
        <end position="125"/>
    </location>
</feature>
<evidence type="ECO:0000313" key="3">
    <source>
        <dbReference type="EMBL" id="TGY32708.1"/>
    </source>
</evidence>
<evidence type="ECO:0000256" key="1">
    <source>
        <dbReference type="SAM" id="Phobius"/>
    </source>
</evidence>
<gene>
    <name evidence="3" type="ORF">E5352_14860</name>
</gene>
<feature type="domain" description="Heparan-alpha-glucosaminide N-acetyltransferase catalytic" evidence="2">
    <location>
        <begin position="20"/>
        <end position="232"/>
    </location>
</feature>
<feature type="transmembrane region" description="Helical" evidence="1">
    <location>
        <begin position="209"/>
        <end position="227"/>
    </location>
</feature>
<dbReference type="PANTHER" id="PTHR40407">
    <property type="entry name" value="MEMBRANE PROTEIN-LIKE PROTEIN"/>
    <property type="match status" value="1"/>
</dbReference>
<keyword evidence="1" id="KW-1133">Transmembrane helix</keyword>
<keyword evidence="1" id="KW-0472">Membrane</keyword>
<organism evidence="3 4">
    <name type="scientific">Stenotrophomonas maltophilia</name>
    <name type="common">Pseudomonas maltophilia</name>
    <name type="synonym">Xanthomonas maltophilia</name>
    <dbReference type="NCBI Taxonomy" id="40324"/>
    <lineage>
        <taxon>Bacteria</taxon>
        <taxon>Pseudomonadati</taxon>
        <taxon>Pseudomonadota</taxon>
        <taxon>Gammaproteobacteria</taxon>
        <taxon>Lysobacterales</taxon>
        <taxon>Lysobacteraceae</taxon>
        <taxon>Stenotrophomonas</taxon>
        <taxon>Stenotrophomonas maltophilia group</taxon>
    </lineage>
</organism>
<reference evidence="3 4" key="1">
    <citation type="submission" date="2019-04" db="EMBL/GenBank/DDBJ databases">
        <title>Microbes associate with the intestines of laboratory mice.</title>
        <authorList>
            <person name="Navarre W."/>
            <person name="Wong E."/>
            <person name="Huang K."/>
            <person name="Tropini C."/>
            <person name="Ng K."/>
            <person name="Yu B."/>
        </authorList>
    </citation>
    <scope>NUCLEOTIDE SEQUENCE [LARGE SCALE GENOMIC DNA]</scope>
    <source>
        <strain evidence="3 4">NM62_B4-13</strain>
    </source>
</reference>
<comment type="caution">
    <text evidence="3">The sequence shown here is derived from an EMBL/GenBank/DDBJ whole genome shotgun (WGS) entry which is preliminary data.</text>
</comment>
<feature type="transmembrane region" description="Helical" evidence="1">
    <location>
        <begin position="283"/>
        <end position="304"/>
    </location>
</feature>
<dbReference type="Proteomes" id="UP000306631">
    <property type="component" value="Unassembled WGS sequence"/>
</dbReference>
<keyword evidence="1" id="KW-0812">Transmembrane</keyword>
<evidence type="ECO:0000259" key="2">
    <source>
        <dbReference type="Pfam" id="PF07786"/>
    </source>
</evidence>
<sequence length="395" mass="43449">MLYPIAPHPGVAVTTPLASRLTSIDQLRGTVIVLMLLDHVRETFYLHHQVPDPMVVDQTEPALFVSRLLAHLCAPVFVLLTGLSAWLYGSTKADGRRATSAFLLKRGLFLVALELLVVNFAWTLQFPPSVIYLQVIWAIGLSMIVLAGLLWLPRGALAALALVLIAGHNLLDGVRVTGDGPLAILWKVLHQRDWIALGDHLRLRTSYPVLPWIGVIALGYAIGPWFARGGDAAQRQQRLVLAGGGALLGFVLLRAVNVYGDSPWQTLGTAGATLMSMFNVTKYPPSLLFLLLTLGVGLLLLRLYERPAVARVLAPLADIGAAPMFFYLLHLYVLKLLYVLAEAYRGPTHGAYVGVDHVATLWVLTAVLVLALYWPTRAFARLKARRRDVAWLRYL</sequence>
<feature type="transmembrane region" description="Helical" evidence="1">
    <location>
        <begin position="131"/>
        <end position="152"/>
    </location>
</feature>
<evidence type="ECO:0000313" key="4">
    <source>
        <dbReference type="Proteomes" id="UP000306631"/>
    </source>
</evidence>
<dbReference type="PANTHER" id="PTHR40407:SF1">
    <property type="entry name" value="HEPARAN-ALPHA-GLUCOSAMINIDE N-ACETYLTRANSFERASE CATALYTIC DOMAIN-CONTAINING PROTEIN"/>
    <property type="match status" value="1"/>
</dbReference>
<protein>
    <submittedName>
        <fullName evidence="3">DUF1624 domain-containing protein</fullName>
    </submittedName>
</protein>
<feature type="transmembrane region" description="Helical" evidence="1">
    <location>
        <begin position="239"/>
        <end position="259"/>
    </location>
</feature>
<proteinExistence type="predicted"/>
<dbReference type="RefSeq" id="WP_136006157.1">
    <property type="nucleotide sequence ID" value="NZ_SRYW01000014.1"/>
</dbReference>
<feature type="transmembrane region" description="Helical" evidence="1">
    <location>
        <begin position="358"/>
        <end position="376"/>
    </location>
</feature>